<feature type="transmembrane region" description="Helical" evidence="1">
    <location>
        <begin position="78"/>
        <end position="98"/>
    </location>
</feature>
<comment type="caution">
    <text evidence="2">The sequence shown here is derived from an EMBL/GenBank/DDBJ whole genome shotgun (WGS) entry which is preliminary data.</text>
</comment>
<evidence type="ECO:0008006" key="4">
    <source>
        <dbReference type="Google" id="ProtNLM"/>
    </source>
</evidence>
<gene>
    <name evidence="2" type="ORF">J2853_003138</name>
</gene>
<name>A0ABT9QAZ0_9ACTN</name>
<organism evidence="2 3">
    <name type="scientific">Streptosporangium lutulentum</name>
    <dbReference type="NCBI Taxonomy" id="1461250"/>
    <lineage>
        <taxon>Bacteria</taxon>
        <taxon>Bacillati</taxon>
        <taxon>Actinomycetota</taxon>
        <taxon>Actinomycetes</taxon>
        <taxon>Streptosporangiales</taxon>
        <taxon>Streptosporangiaceae</taxon>
        <taxon>Streptosporangium</taxon>
    </lineage>
</organism>
<protein>
    <recommendedName>
        <fullName evidence="4">DUF2834 domain-containing protein</fullName>
    </recommendedName>
</protein>
<feature type="transmembrane region" description="Helical" evidence="1">
    <location>
        <begin position="48"/>
        <end position="66"/>
    </location>
</feature>
<dbReference type="Proteomes" id="UP001225356">
    <property type="component" value="Unassembled WGS sequence"/>
</dbReference>
<keyword evidence="1" id="KW-1133">Transmembrane helix</keyword>
<keyword evidence="1" id="KW-0812">Transmembrane</keyword>
<proteinExistence type="predicted"/>
<accession>A0ABT9QAZ0</accession>
<dbReference type="RefSeq" id="WP_307558412.1">
    <property type="nucleotide sequence ID" value="NZ_JAUSQU010000001.1"/>
</dbReference>
<dbReference type="InterPro" id="IPR021362">
    <property type="entry name" value="DUF2834"/>
</dbReference>
<evidence type="ECO:0000256" key="1">
    <source>
        <dbReference type="SAM" id="Phobius"/>
    </source>
</evidence>
<evidence type="ECO:0000313" key="2">
    <source>
        <dbReference type="EMBL" id="MDP9843927.1"/>
    </source>
</evidence>
<keyword evidence="1" id="KW-0472">Membrane</keyword>
<evidence type="ECO:0000313" key="3">
    <source>
        <dbReference type="Proteomes" id="UP001225356"/>
    </source>
</evidence>
<dbReference type="Pfam" id="PF11196">
    <property type="entry name" value="DUF2834"/>
    <property type="match status" value="1"/>
</dbReference>
<sequence length="128" mass="14294">MSTPRQRLYLLLLAVGIVVPYRHAIGWLGEHGLDLPRFVDDMVANDVAAFFGWDVAIVVVVLLAAAVTDRALRVRDRVWVVVGSFAGASVGLPLYLWLRERRRQPIRGAFGLPVERPTFSRARRAGKC</sequence>
<dbReference type="EMBL" id="JAUSQU010000001">
    <property type="protein sequence ID" value="MDP9843927.1"/>
    <property type="molecule type" value="Genomic_DNA"/>
</dbReference>
<keyword evidence="3" id="KW-1185">Reference proteome</keyword>
<reference evidence="2 3" key="1">
    <citation type="submission" date="2023-07" db="EMBL/GenBank/DDBJ databases">
        <title>Sequencing the genomes of 1000 actinobacteria strains.</title>
        <authorList>
            <person name="Klenk H.-P."/>
        </authorList>
    </citation>
    <scope>NUCLEOTIDE SEQUENCE [LARGE SCALE GENOMIC DNA]</scope>
    <source>
        <strain evidence="2 3">DSM 46740</strain>
    </source>
</reference>